<evidence type="ECO:0000313" key="4">
    <source>
        <dbReference type="Proteomes" id="UP000192368"/>
    </source>
</evidence>
<keyword evidence="4" id="KW-1185">Reference proteome</keyword>
<comment type="similarity">
    <text evidence="1 2">Belongs to the UPF0145 family.</text>
</comment>
<dbReference type="Proteomes" id="UP000192368">
    <property type="component" value="Unassembled WGS sequence"/>
</dbReference>
<dbReference type="PANTHER" id="PTHR34068:SF1">
    <property type="entry name" value="UPF0145 PROTEIN YBJQ"/>
    <property type="match status" value="1"/>
</dbReference>
<dbReference type="Pfam" id="PF01906">
    <property type="entry name" value="YbjQ_1"/>
    <property type="match status" value="1"/>
</dbReference>
<evidence type="ECO:0000256" key="2">
    <source>
        <dbReference type="HAMAP-Rule" id="MF_00338"/>
    </source>
</evidence>
<dbReference type="HAMAP" id="MF_00338">
    <property type="entry name" value="UPF0145"/>
    <property type="match status" value="1"/>
</dbReference>
<organism evidence="3 4">
    <name type="scientific">Peptoniphilus asaccharolyticus DSM 20463</name>
    <dbReference type="NCBI Taxonomy" id="573058"/>
    <lineage>
        <taxon>Bacteria</taxon>
        <taxon>Bacillati</taxon>
        <taxon>Bacillota</taxon>
        <taxon>Tissierellia</taxon>
        <taxon>Tissierellales</taxon>
        <taxon>Peptoniphilaceae</taxon>
        <taxon>Peptoniphilus</taxon>
    </lineage>
</organism>
<dbReference type="OrthoDB" id="9796448at2"/>
<dbReference type="InterPro" id="IPR002765">
    <property type="entry name" value="UPF0145_YbjQ-like"/>
</dbReference>
<evidence type="ECO:0000256" key="1">
    <source>
        <dbReference type="ARBA" id="ARBA00010751"/>
    </source>
</evidence>
<reference evidence="4" key="1">
    <citation type="submission" date="2017-04" db="EMBL/GenBank/DDBJ databases">
        <authorList>
            <person name="Varghese N."/>
            <person name="Submissions S."/>
        </authorList>
    </citation>
    <scope>NUCLEOTIDE SEQUENCE [LARGE SCALE GENOMIC DNA]</scope>
    <source>
        <strain evidence="4">DSM 20463</strain>
    </source>
</reference>
<proteinExistence type="inferred from homology"/>
<dbReference type="Gene3D" id="3.30.110.70">
    <property type="entry name" value="Hypothetical protein apc22750. Chain B"/>
    <property type="match status" value="1"/>
</dbReference>
<dbReference type="InterPro" id="IPR035439">
    <property type="entry name" value="UPF0145_dom_sf"/>
</dbReference>
<name>A0A1W1VB62_PEPAS</name>
<dbReference type="EMBL" id="FWWR01000011">
    <property type="protein sequence ID" value="SMB90592.1"/>
    <property type="molecule type" value="Genomic_DNA"/>
</dbReference>
<accession>A0A1W1VB62</accession>
<dbReference type="AlphaFoldDB" id="A0A1W1VB62"/>
<protein>
    <recommendedName>
        <fullName evidence="2">UPF0145 protein SAMN00017477_1652</fullName>
    </recommendedName>
</protein>
<gene>
    <name evidence="3" type="ORF">SAMN00017477_1652</name>
</gene>
<dbReference type="STRING" id="573058.SAMN00017477_1652"/>
<sequence>MIITTTNKIEGKEIVEYLGLVYGETVNGINFVKDFGAGIRNLVGGRSAGYETELVSSREDAIEEMTKRATKLGADAIVGVNINVEALGQGTMLLVNVIGTAVKIK</sequence>
<evidence type="ECO:0000313" key="3">
    <source>
        <dbReference type="EMBL" id="SMB90592.1"/>
    </source>
</evidence>
<dbReference type="PANTHER" id="PTHR34068">
    <property type="entry name" value="UPF0145 PROTEIN YBJQ"/>
    <property type="match status" value="1"/>
</dbReference>
<dbReference type="SUPFAM" id="SSF117782">
    <property type="entry name" value="YbjQ-like"/>
    <property type="match status" value="1"/>
</dbReference>
<dbReference type="RefSeq" id="WP_084231209.1">
    <property type="nucleotide sequence ID" value="NZ_FWWR01000011.1"/>
</dbReference>